<evidence type="ECO:0000256" key="3">
    <source>
        <dbReference type="ARBA" id="ARBA00022475"/>
    </source>
</evidence>
<evidence type="ECO:0000256" key="2">
    <source>
        <dbReference type="ARBA" id="ARBA00022448"/>
    </source>
</evidence>
<keyword evidence="4 13" id="KW-0812">Transmembrane</keyword>
<comment type="function">
    <text evidence="12 13">Fluoride-specific ion channel. Important for reducing fluoride concentration in the cell, thus reducing its toxicity.</text>
</comment>
<evidence type="ECO:0000313" key="14">
    <source>
        <dbReference type="EMBL" id="RZT61059.1"/>
    </source>
</evidence>
<dbReference type="InterPro" id="IPR003691">
    <property type="entry name" value="FluC"/>
</dbReference>
<evidence type="ECO:0000256" key="6">
    <source>
        <dbReference type="ARBA" id="ARBA00022989"/>
    </source>
</evidence>
<feature type="binding site" evidence="13">
    <location>
        <position position="76"/>
    </location>
    <ligand>
        <name>Na(+)</name>
        <dbReference type="ChEBI" id="CHEBI:29101"/>
        <note>structural</note>
    </ligand>
</feature>
<feature type="transmembrane region" description="Helical" evidence="13">
    <location>
        <begin position="95"/>
        <end position="119"/>
    </location>
</feature>
<dbReference type="GO" id="GO:0046872">
    <property type="term" value="F:metal ion binding"/>
    <property type="evidence" value="ECO:0007669"/>
    <property type="project" value="UniProtKB-KW"/>
</dbReference>
<evidence type="ECO:0000256" key="8">
    <source>
        <dbReference type="ARBA" id="ARBA00023136"/>
    </source>
</evidence>
<dbReference type="RefSeq" id="WP_198677584.1">
    <property type="nucleotide sequence ID" value="NZ_QYAG01000003.1"/>
</dbReference>
<evidence type="ECO:0000256" key="12">
    <source>
        <dbReference type="ARBA" id="ARBA00049940"/>
    </source>
</evidence>
<organism evidence="14 15">
    <name type="scientific">Leucobacter luti</name>
    <dbReference type="NCBI Taxonomy" id="340320"/>
    <lineage>
        <taxon>Bacteria</taxon>
        <taxon>Bacillati</taxon>
        <taxon>Actinomycetota</taxon>
        <taxon>Actinomycetes</taxon>
        <taxon>Micrococcales</taxon>
        <taxon>Microbacteriaceae</taxon>
        <taxon>Leucobacter</taxon>
    </lineage>
</organism>
<accession>A0A4V2FNF1</accession>
<evidence type="ECO:0000256" key="4">
    <source>
        <dbReference type="ARBA" id="ARBA00022692"/>
    </source>
</evidence>
<comment type="caution">
    <text evidence="14">The sequence shown here is derived from an EMBL/GenBank/DDBJ whole genome shotgun (WGS) entry which is preliminary data.</text>
</comment>
<dbReference type="Pfam" id="PF02537">
    <property type="entry name" value="CRCB"/>
    <property type="match status" value="1"/>
</dbReference>
<evidence type="ECO:0000256" key="10">
    <source>
        <dbReference type="ARBA" id="ARBA00035120"/>
    </source>
</evidence>
<proteinExistence type="inferred from homology"/>
<dbReference type="PANTHER" id="PTHR28259">
    <property type="entry name" value="FLUORIDE EXPORT PROTEIN 1-RELATED"/>
    <property type="match status" value="1"/>
</dbReference>
<dbReference type="GO" id="GO:0005886">
    <property type="term" value="C:plasma membrane"/>
    <property type="evidence" value="ECO:0007669"/>
    <property type="project" value="UniProtKB-SubCell"/>
</dbReference>
<keyword evidence="2 13" id="KW-0813">Transport</keyword>
<feature type="transmembrane region" description="Helical" evidence="13">
    <location>
        <begin position="6"/>
        <end position="24"/>
    </location>
</feature>
<evidence type="ECO:0000256" key="1">
    <source>
        <dbReference type="ARBA" id="ARBA00004651"/>
    </source>
</evidence>
<keyword evidence="6 13" id="KW-1133">Transmembrane helix</keyword>
<evidence type="ECO:0000256" key="7">
    <source>
        <dbReference type="ARBA" id="ARBA00023065"/>
    </source>
</evidence>
<keyword evidence="7 13" id="KW-0406">Ion transport</keyword>
<dbReference type="EMBL" id="SHKI01000007">
    <property type="protein sequence ID" value="RZT61059.1"/>
    <property type="molecule type" value="Genomic_DNA"/>
</dbReference>
<dbReference type="GO" id="GO:0140114">
    <property type="term" value="P:cellular detoxification of fluoride"/>
    <property type="evidence" value="ECO:0007669"/>
    <property type="project" value="UniProtKB-UniRule"/>
</dbReference>
<keyword evidence="5 13" id="KW-0479">Metal-binding</keyword>
<reference evidence="14 15" key="1">
    <citation type="journal article" date="2015" name="Stand. Genomic Sci.">
        <title>Genomic Encyclopedia of Bacterial and Archaeal Type Strains, Phase III: the genomes of soil and plant-associated and newly described type strains.</title>
        <authorList>
            <person name="Whitman W.B."/>
            <person name="Woyke T."/>
            <person name="Klenk H.P."/>
            <person name="Zhou Y."/>
            <person name="Lilburn T.G."/>
            <person name="Beck B.J."/>
            <person name="De Vos P."/>
            <person name="Vandamme P."/>
            <person name="Eisen J.A."/>
            <person name="Garrity G."/>
            <person name="Hugenholtz P."/>
            <person name="Kyrpides N.C."/>
        </authorList>
    </citation>
    <scope>NUCLEOTIDE SEQUENCE [LARGE SCALE GENOMIC DNA]</scope>
    <source>
        <strain evidence="14 15">RF6</strain>
    </source>
</reference>
<dbReference type="GO" id="GO:0062054">
    <property type="term" value="F:fluoride channel activity"/>
    <property type="evidence" value="ECO:0007669"/>
    <property type="project" value="UniProtKB-UniRule"/>
</dbReference>
<dbReference type="PANTHER" id="PTHR28259:SF16">
    <property type="entry name" value="FLUORIDE-SPECIFIC ION CHANNEL FLUC 2"/>
    <property type="match status" value="1"/>
</dbReference>
<evidence type="ECO:0000256" key="11">
    <source>
        <dbReference type="ARBA" id="ARBA00035585"/>
    </source>
</evidence>
<sequence>MTGLLLAVGIAVAGGLGAAARFAVDRSVPERIRARFPIGIVIVNLTGSFALGLLAGAALDDPIGGVLATGFLGGYTTFSTASLDTLRLLRARRFGAALLHGPGVLCASVALAVAGILLARA</sequence>
<comment type="subcellular location">
    <subcellularLocation>
        <location evidence="1 13">Cell membrane</location>
        <topology evidence="1 13">Multi-pass membrane protein</topology>
    </subcellularLocation>
</comment>
<keyword evidence="8 13" id="KW-0472">Membrane</keyword>
<comment type="catalytic activity">
    <reaction evidence="11">
        <text>fluoride(in) = fluoride(out)</text>
        <dbReference type="Rhea" id="RHEA:76159"/>
        <dbReference type="ChEBI" id="CHEBI:17051"/>
    </reaction>
    <physiologicalReaction direction="left-to-right" evidence="11">
        <dbReference type="Rhea" id="RHEA:76160"/>
    </physiologicalReaction>
</comment>
<protein>
    <recommendedName>
        <fullName evidence="13">Fluoride-specific ion channel FluC</fullName>
    </recommendedName>
</protein>
<feature type="transmembrane region" description="Helical" evidence="13">
    <location>
        <begin position="63"/>
        <end position="83"/>
    </location>
</feature>
<keyword evidence="15" id="KW-1185">Reference proteome</keyword>
<evidence type="ECO:0000256" key="5">
    <source>
        <dbReference type="ARBA" id="ARBA00022723"/>
    </source>
</evidence>
<evidence type="ECO:0000256" key="9">
    <source>
        <dbReference type="ARBA" id="ARBA00023303"/>
    </source>
</evidence>
<evidence type="ECO:0000313" key="15">
    <source>
        <dbReference type="Proteomes" id="UP000291832"/>
    </source>
</evidence>
<comment type="similarity">
    <text evidence="10 13">Belongs to the fluoride channel Fluc/FEX (TC 1.A.43) family.</text>
</comment>
<dbReference type="Proteomes" id="UP000291832">
    <property type="component" value="Unassembled WGS sequence"/>
</dbReference>
<evidence type="ECO:0000256" key="13">
    <source>
        <dbReference type="HAMAP-Rule" id="MF_00454"/>
    </source>
</evidence>
<dbReference type="HAMAP" id="MF_00454">
    <property type="entry name" value="FluC"/>
    <property type="match status" value="1"/>
</dbReference>
<keyword evidence="3 13" id="KW-1003">Cell membrane</keyword>
<feature type="transmembrane region" description="Helical" evidence="13">
    <location>
        <begin position="36"/>
        <end position="57"/>
    </location>
</feature>
<keyword evidence="9 13" id="KW-0407">Ion channel</keyword>
<feature type="binding site" evidence="13">
    <location>
        <position position="73"/>
    </location>
    <ligand>
        <name>Na(+)</name>
        <dbReference type="ChEBI" id="CHEBI:29101"/>
        <note>structural</note>
    </ligand>
</feature>
<keyword evidence="13" id="KW-0915">Sodium</keyword>
<gene>
    <name evidence="13" type="primary">fluC</name>
    <name evidence="13" type="synonym">crcB</name>
    <name evidence="14" type="ORF">EV139_2806</name>
</gene>
<name>A0A4V2FNF1_9MICO</name>
<dbReference type="AlphaFoldDB" id="A0A4V2FNF1"/>
<comment type="activity regulation">
    <text evidence="13">Na(+) is not transported, but it plays an essential structural role and its presence is essential for fluoride channel function.</text>
</comment>